<evidence type="ECO:0000313" key="1">
    <source>
        <dbReference type="EMBL" id="GGO42994.1"/>
    </source>
</evidence>
<proteinExistence type="predicted"/>
<gene>
    <name evidence="1" type="ORF">GCM10012286_25810</name>
</gene>
<organism evidence="1 2">
    <name type="scientific">Streptomyces lasiicapitis</name>
    <dbReference type="NCBI Taxonomy" id="1923961"/>
    <lineage>
        <taxon>Bacteria</taxon>
        <taxon>Bacillati</taxon>
        <taxon>Actinomycetota</taxon>
        <taxon>Actinomycetes</taxon>
        <taxon>Kitasatosporales</taxon>
        <taxon>Streptomycetaceae</taxon>
        <taxon>Streptomyces</taxon>
    </lineage>
</organism>
<protein>
    <submittedName>
        <fullName evidence="1">Uncharacterized protein</fullName>
    </submittedName>
</protein>
<name>A0ABQ2LTH1_9ACTN</name>
<accession>A0ABQ2LTH1</accession>
<reference evidence="2" key="1">
    <citation type="journal article" date="2019" name="Int. J. Syst. Evol. Microbiol.">
        <title>The Global Catalogue of Microorganisms (GCM) 10K type strain sequencing project: providing services to taxonomists for standard genome sequencing and annotation.</title>
        <authorList>
            <consortium name="The Broad Institute Genomics Platform"/>
            <consortium name="The Broad Institute Genome Sequencing Center for Infectious Disease"/>
            <person name="Wu L."/>
            <person name="Ma J."/>
        </authorList>
    </citation>
    <scope>NUCLEOTIDE SEQUENCE [LARGE SCALE GENOMIC DNA]</scope>
    <source>
        <strain evidence="2">CGMCC 4.7349</strain>
    </source>
</reference>
<comment type="caution">
    <text evidence="1">The sequence shown here is derived from an EMBL/GenBank/DDBJ whole genome shotgun (WGS) entry which is preliminary data.</text>
</comment>
<keyword evidence="2" id="KW-1185">Reference proteome</keyword>
<sequence length="70" mass="7608">MSRASGLEERATKLYADYMGHLFGCLPCQQEHYCPAGTRMRAAWKAAQAAASQAYRAGRPRTMPSGGGTR</sequence>
<dbReference type="Proteomes" id="UP000656881">
    <property type="component" value="Unassembled WGS sequence"/>
</dbReference>
<evidence type="ECO:0000313" key="2">
    <source>
        <dbReference type="Proteomes" id="UP000656881"/>
    </source>
</evidence>
<dbReference type="EMBL" id="BMNG01000005">
    <property type="protein sequence ID" value="GGO42994.1"/>
    <property type="molecule type" value="Genomic_DNA"/>
</dbReference>